<keyword evidence="11" id="KW-1185">Reference proteome</keyword>
<comment type="similarity">
    <text evidence="2">Belongs to the asparagine synthetase family.</text>
</comment>
<dbReference type="SUPFAM" id="SSF52402">
    <property type="entry name" value="Adenine nucleotide alpha hydrolases-like"/>
    <property type="match status" value="1"/>
</dbReference>
<dbReference type="EC" id="6.3.5.4" evidence="3"/>
<sequence>MCGICGIAGKYDKQKPVIENMMKSIYHRGPDGGGNYIDEDVALGFRRLSIIDLDCGNQPMFNETGEVVIVFNGEIYNYQELTKELQAKGHVFTNHSDTECLIHAYEEYHEKMLKKLRGMFGFAIWDSKEKTLFAARDFFGIKPFYYAEINGNLVFASEIKAILEYPEYKRELNEKALSHYLSFQYSAMDETFFKGIYKLNPGCCLQYKGGKLKVSRYFDPTLVPEKHQDEKAIVEEIKERVAESIEAHKISDVEVGSLLSGGVDSNYIAAQGHFQNTFTVGFAEDNGRYSEMERAREIADYAGSTCHQKVITPEEYWAVLPKVQYHMDEPLADPSAVALWFVDELAASKLKVVMSGEGADELFGGYVIYHEPVSLRPFKVLPAGLKKKIKEKLEDNKKNFKGKNYLIRGCTPIEERFIGNAYLFHPKEKAKVLKSSIPAEDPKTLTAACYQKTRKLDDTARMQYIDLKFWLIGDILQKADKMSMAHSLETRVPYLDIEVYKTARKLSFDNKIRKTQTKYAFREAAHSILPEQVATRKKLGFPVPTRVWLKEKKYYDKVRAAFESEASKKFFQTDYLIRLMDDHYNGLADNSRKIWAVYTFLVWYDVYFGEQQSA</sequence>
<comment type="caution">
    <text evidence="10">The sequence shown here is derived from an EMBL/GenBank/DDBJ whole genome shotgun (WGS) entry which is preliminary data.</text>
</comment>
<accession>A0ABS8EZJ6</accession>
<proteinExistence type="inferred from homology"/>
<evidence type="ECO:0000256" key="3">
    <source>
        <dbReference type="ARBA" id="ARBA00012737"/>
    </source>
</evidence>
<dbReference type="CDD" id="cd00712">
    <property type="entry name" value="AsnB"/>
    <property type="match status" value="1"/>
</dbReference>
<organism evidence="10 11">
    <name type="scientific">Hominisplanchenecus faecis</name>
    <dbReference type="NCBI Taxonomy" id="2885351"/>
    <lineage>
        <taxon>Bacteria</taxon>
        <taxon>Bacillati</taxon>
        <taxon>Bacillota</taxon>
        <taxon>Clostridia</taxon>
        <taxon>Lachnospirales</taxon>
        <taxon>Lachnospiraceae</taxon>
        <taxon>Hominisplanchenecus</taxon>
    </lineage>
</organism>
<evidence type="ECO:0000256" key="8">
    <source>
        <dbReference type="ARBA" id="ARBA00048741"/>
    </source>
</evidence>
<dbReference type="PROSITE" id="PS51278">
    <property type="entry name" value="GATASE_TYPE_2"/>
    <property type="match status" value="1"/>
</dbReference>
<dbReference type="GO" id="GO:0004066">
    <property type="term" value="F:asparagine synthase (glutamine-hydrolyzing) activity"/>
    <property type="evidence" value="ECO:0007669"/>
    <property type="project" value="UniProtKB-EC"/>
</dbReference>
<protein>
    <recommendedName>
        <fullName evidence="3">asparagine synthase (glutamine-hydrolyzing)</fullName>
        <ecNumber evidence="3">6.3.5.4</ecNumber>
    </recommendedName>
</protein>
<evidence type="ECO:0000256" key="6">
    <source>
        <dbReference type="ARBA" id="ARBA00022888"/>
    </source>
</evidence>
<dbReference type="Pfam" id="PF00733">
    <property type="entry name" value="Asn_synthase"/>
    <property type="match status" value="1"/>
</dbReference>
<evidence type="ECO:0000256" key="2">
    <source>
        <dbReference type="ARBA" id="ARBA00005752"/>
    </source>
</evidence>
<dbReference type="InterPro" id="IPR017932">
    <property type="entry name" value="GATase_2_dom"/>
</dbReference>
<dbReference type="InterPro" id="IPR014729">
    <property type="entry name" value="Rossmann-like_a/b/a_fold"/>
</dbReference>
<evidence type="ECO:0000313" key="11">
    <source>
        <dbReference type="Proteomes" id="UP001299235"/>
    </source>
</evidence>
<evidence type="ECO:0000256" key="1">
    <source>
        <dbReference type="ARBA" id="ARBA00005187"/>
    </source>
</evidence>
<feature type="domain" description="Glutamine amidotransferase type-2" evidence="9">
    <location>
        <begin position="2"/>
        <end position="210"/>
    </location>
</feature>
<name>A0ABS8EZJ6_9FIRM</name>
<dbReference type="EMBL" id="JAJEQE010000073">
    <property type="protein sequence ID" value="MCC2150369.1"/>
    <property type="molecule type" value="Genomic_DNA"/>
</dbReference>
<keyword evidence="7" id="KW-0315">Glutamine amidotransferase</keyword>
<keyword evidence="6" id="KW-0061">Asparagine biosynthesis</keyword>
<comment type="pathway">
    <text evidence="1">Amino-acid biosynthesis; L-asparagine biosynthesis; L-asparagine from L-aspartate (L-Gln route): step 1/1.</text>
</comment>
<dbReference type="PANTHER" id="PTHR43284">
    <property type="entry name" value="ASPARAGINE SYNTHETASE (GLUTAMINE-HYDROLYZING)"/>
    <property type="match status" value="1"/>
</dbReference>
<dbReference type="InterPro" id="IPR029055">
    <property type="entry name" value="Ntn_hydrolases_N"/>
</dbReference>
<keyword evidence="10" id="KW-0436">Ligase</keyword>
<gene>
    <name evidence="10" type="primary">asnB</name>
    <name evidence="10" type="ORF">LKD42_14155</name>
</gene>
<dbReference type="InterPro" id="IPR051786">
    <property type="entry name" value="ASN_synthetase/amidase"/>
</dbReference>
<dbReference type="SUPFAM" id="SSF56235">
    <property type="entry name" value="N-terminal nucleophile aminohydrolases (Ntn hydrolases)"/>
    <property type="match status" value="1"/>
</dbReference>
<keyword evidence="4" id="KW-0547">Nucleotide-binding</keyword>
<dbReference type="CDD" id="cd01991">
    <property type="entry name" value="Asn_synthase_B_C"/>
    <property type="match status" value="1"/>
</dbReference>
<reference evidence="10 11" key="1">
    <citation type="submission" date="2021-10" db="EMBL/GenBank/DDBJ databases">
        <title>Anaerobic single-cell dispensing facilitates the cultivation of human gut bacteria.</title>
        <authorList>
            <person name="Afrizal A."/>
        </authorList>
    </citation>
    <scope>NUCLEOTIDE SEQUENCE [LARGE SCALE GENOMIC DNA]</scope>
    <source>
        <strain evidence="10 11">CLA-AA-H246</strain>
    </source>
</reference>
<dbReference type="InterPro" id="IPR033738">
    <property type="entry name" value="AsnB_N"/>
</dbReference>
<dbReference type="Gene3D" id="3.40.50.620">
    <property type="entry name" value="HUPs"/>
    <property type="match status" value="1"/>
</dbReference>
<evidence type="ECO:0000259" key="9">
    <source>
        <dbReference type="PROSITE" id="PS51278"/>
    </source>
</evidence>
<keyword evidence="5" id="KW-0067">ATP-binding</keyword>
<dbReference type="RefSeq" id="WP_248836085.1">
    <property type="nucleotide sequence ID" value="NZ_JAJEQE010000073.1"/>
</dbReference>
<dbReference type="PIRSF" id="PIRSF001589">
    <property type="entry name" value="Asn_synthetase_glu-h"/>
    <property type="match status" value="1"/>
</dbReference>
<dbReference type="PANTHER" id="PTHR43284:SF1">
    <property type="entry name" value="ASPARAGINE SYNTHETASE"/>
    <property type="match status" value="1"/>
</dbReference>
<dbReference type="Proteomes" id="UP001299235">
    <property type="component" value="Unassembled WGS sequence"/>
</dbReference>
<evidence type="ECO:0000256" key="4">
    <source>
        <dbReference type="ARBA" id="ARBA00022741"/>
    </source>
</evidence>
<dbReference type="NCBIfam" id="TIGR01536">
    <property type="entry name" value="asn_synth_AEB"/>
    <property type="match status" value="1"/>
</dbReference>
<keyword evidence="6" id="KW-0028">Amino-acid biosynthesis</keyword>
<dbReference type="Pfam" id="PF13537">
    <property type="entry name" value="GATase_7"/>
    <property type="match status" value="1"/>
</dbReference>
<dbReference type="InterPro" id="IPR001962">
    <property type="entry name" value="Asn_synthase"/>
</dbReference>
<comment type="catalytic activity">
    <reaction evidence="8">
        <text>L-aspartate + L-glutamine + ATP + H2O = L-asparagine + L-glutamate + AMP + diphosphate + H(+)</text>
        <dbReference type="Rhea" id="RHEA:12228"/>
        <dbReference type="ChEBI" id="CHEBI:15377"/>
        <dbReference type="ChEBI" id="CHEBI:15378"/>
        <dbReference type="ChEBI" id="CHEBI:29985"/>
        <dbReference type="ChEBI" id="CHEBI:29991"/>
        <dbReference type="ChEBI" id="CHEBI:30616"/>
        <dbReference type="ChEBI" id="CHEBI:33019"/>
        <dbReference type="ChEBI" id="CHEBI:58048"/>
        <dbReference type="ChEBI" id="CHEBI:58359"/>
        <dbReference type="ChEBI" id="CHEBI:456215"/>
        <dbReference type="EC" id="6.3.5.4"/>
    </reaction>
</comment>
<evidence type="ECO:0000256" key="5">
    <source>
        <dbReference type="ARBA" id="ARBA00022840"/>
    </source>
</evidence>
<dbReference type="InterPro" id="IPR006426">
    <property type="entry name" value="Asn_synth_AEB"/>
</dbReference>
<evidence type="ECO:0000256" key="7">
    <source>
        <dbReference type="ARBA" id="ARBA00022962"/>
    </source>
</evidence>
<evidence type="ECO:0000313" key="10">
    <source>
        <dbReference type="EMBL" id="MCC2150369.1"/>
    </source>
</evidence>
<dbReference type="Gene3D" id="3.60.20.10">
    <property type="entry name" value="Glutamine Phosphoribosylpyrophosphate, subunit 1, domain 1"/>
    <property type="match status" value="1"/>
</dbReference>